<name>A0AAV5SNK3_9BILA</name>
<gene>
    <name evidence="1" type="ORF">PENTCL1PPCAC_6956</name>
</gene>
<dbReference type="AlphaFoldDB" id="A0AAV5SNK3"/>
<evidence type="ECO:0000313" key="2">
    <source>
        <dbReference type="Proteomes" id="UP001432027"/>
    </source>
</evidence>
<dbReference type="EMBL" id="BTSX01000002">
    <property type="protein sequence ID" value="GMS84781.1"/>
    <property type="molecule type" value="Genomic_DNA"/>
</dbReference>
<accession>A0AAV5SNK3</accession>
<proteinExistence type="predicted"/>
<dbReference type="Proteomes" id="UP001432027">
    <property type="component" value="Unassembled WGS sequence"/>
</dbReference>
<reference evidence="1" key="1">
    <citation type="submission" date="2023-10" db="EMBL/GenBank/DDBJ databases">
        <title>Genome assembly of Pristionchus species.</title>
        <authorList>
            <person name="Yoshida K."/>
            <person name="Sommer R.J."/>
        </authorList>
    </citation>
    <scope>NUCLEOTIDE SEQUENCE</scope>
    <source>
        <strain evidence="1">RS0144</strain>
    </source>
</reference>
<protein>
    <submittedName>
        <fullName evidence="1">Uncharacterized protein</fullName>
    </submittedName>
</protein>
<sequence>MVFRKYKPVTQWGKQDTRIFKAILNARNARKMPVLRVPDAVQALGVKIHDPTQHGFFDSESVQRLEKDHKNFNQTDITSHPLYSDTPCRLFEGSEPLSDGVDQACVISKAVLRTEFPEEVMKNAFEEIDEVKIRDAILHGERYDPTLRNCLVDWIQSSSG</sequence>
<evidence type="ECO:0000313" key="1">
    <source>
        <dbReference type="EMBL" id="GMS84781.1"/>
    </source>
</evidence>
<comment type="caution">
    <text evidence="1">The sequence shown here is derived from an EMBL/GenBank/DDBJ whole genome shotgun (WGS) entry which is preliminary data.</text>
</comment>
<keyword evidence="2" id="KW-1185">Reference proteome</keyword>
<organism evidence="1 2">
    <name type="scientific">Pristionchus entomophagus</name>
    <dbReference type="NCBI Taxonomy" id="358040"/>
    <lineage>
        <taxon>Eukaryota</taxon>
        <taxon>Metazoa</taxon>
        <taxon>Ecdysozoa</taxon>
        <taxon>Nematoda</taxon>
        <taxon>Chromadorea</taxon>
        <taxon>Rhabditida</taxon>
        <taxon>Rhabditina</taxon>
        <taxon>Diplogasteromorpha</taxon>
        <taxon>Diplogasteroidea</taxon>
        <taxon>Neodiplogasteridae</taxon>
        <taxon>Pristionchus</taxon>
    </lineage>
</organism>